<dbReference type="RefSeq" id="XP_015596414.1">
    <property type="nucleotide sequence ID" value="XM_015740928.1"/>
</dbReference>
<organism evidence="1 3">
    <name type="scientific">Cephus cinctus</name>
    <name type="common">Wheat stem sawfly</name>
    <dbReference type="NCBI Taxonomy" id="211228"/>
    <lineage>
        <taxon>Eukaryota</taxon>
        <taxon>Metazoa</taxon>
        <taxon>Ecdysozoa</taxon>
        <taxon>Arthropoda</taxon>
        <taxon>Hexapoda</taxon>
        <taxon>Insecta</taxon>
        <taxon>Pterygota</taxon>
        <taxon>Neoptera</taxon>
        <taxon>Endopterygota</taxon>
        <taxon>Hymenoptera</taxon>
        <taxon>Cephoidea</taxon>
        <taxon>Cephidae</taxon>
        <taxon>Cephus</taxon>
    </lineage>
</organism>
<dbReference type="Proteomes" id="UP000694920">
    <property type="component" value="Unplaced"/>
</dbReference>
<dbReference type="RefSeq" id="XP_024941368.1">
    <property type="nucleotide sequence ID" value="XM_025085600.1"/>
</dbReference>
<sequence>MAHSLGGIVSFTYSSLFNDEIEFVISIDAKHSSLDIDSNTRQFRKNLKKFLEIEYLPISSVPSYSEDEAINRWRKSSNYSIDEQSCKELIIRGTRKKADGTVYFSRDPVLKFLTLSSFAYGQNVFKDMAKEIKNPYLVIKATDAKYVEKMKNVLEVADIIKENNMYFSFHKVPGTHHLHMTNPHAVVEIINPFLEKYNN</sequence>
<dbReference type="RefSeq" id="XP_015596415.1">
    <property type="nucleotide sequence ID" value="XM_015740929.2"/>
</dbReference>
<evidence type="ECO:0000313" key="1">
    <source>
        <dbReference type="Proteomes" id="UP000694920"/>
    </source>
</evidence>
<dbReference type="KEGG" id="ccin:107268294"/>
<dbReference type="SUPFAM" id="SSF53474">
    <property type="entry name" value="alpha/beta-Hydrolases"/>
    <property type="match status" value="1"/>
</dbReference>
<evidence type="ECO:0000313" key="2">
    <source>
        <dbReference type="RefSeq" id="XP_015596414.1"/>
    </source>
</evidence>
<evidence type="ECO:0000313" key="4">
    <source>
        <dbReference type="RefSeq" id="XP_024941368.1"/>
    </source>
</evidence>
<gene>
    <name evidence="2 3 4" type="primary">LOC107268294</name>
</gene>
<dbReference type="Gene3D" id="3.40.50.1820">
    <property type="entry name" value="alpha/beta hydrolase"/>
    <property type="match status" value="1"/>
</dbReference>
<accession>A0AAJ7BX38</accession>
<reference evidence="2 3" key="1">
    <citation type="submission" date="2025-04" db="UniProtKB">
        <authorList>
            <consortium name="RefSeq"/>
        </authorList>
    </citation>
    <scope>IDENTIFICATION</scope>
</reference>
<dbReference type="InterPro" id="IPR029058">
    <property type="entry name" value="AB_hydrolase_fold"/>
</dbReference>
<keyword evidence="1" id="KW-1185">Reference proteome</keyword>
<keyword evidence="2 3" id="KW-0378">Hydrolase</keyword>
<dbReference type="AlphaFoldDB" id="A0AAJ7BX38"/>
<dbReference type="GeneID" id="107268294"/>
<proteinExistence type="predicted"/>
<evidence type="ECO:0000313" key="3">
    <source>
        <dbReference type="RefSeq" id="XP_015596415.1"/>
    </source>
</evidence>
<dbReference type="GO" id="GO:0016787">
    <property type="term" value="F:hydrolase activity"/>
    <property type="evidence" value="ECO:0007669"/>
    <property type="project" value="UniProtKB-KW"/>
</dbReference>
<name>A0AAJ7BX38_CEPCN</name>
<protein>
    <submittedName>
        <fullName evidence="2 3">Probable serine hydrolase</fullName>
    </submittedName>
</protein>